<name>A0A0F9DH17_9ZZZZ</name>
<feature type="compositionally biased region" description="Basic residues" evidence="1">
    <location>
        <begin position="76"/>
        <end position="86"/>
    </location>
</feature>
<feature type="region of interest" description="Disordered" evidence="1">
    <location>
        <begin position="63"/>
        <end position="110"/>
    </location>
</feature>
<evidence type="ECO:0000256" key="1">
    <source>
        <dbReference type="SAM" id="MobiDB-lite"/>
    </source>
</evidence>
<accession>A0A0F9DH17</accession>
<gene>
    <name evidence="2" type="ORF">LCGC14_2278600</name>
</gene>
<sequence length="110" mass="12301">MAAGKYTLRSGKLYRPKKKGERFRTAIRPGDRFDPTDRELAAFSDIIITWPAYVALVSDKVEEVEGDAEPMPTDKPKRKRKSRAKKATPPAEEEDSSDDPEPPAGTEPIE</sequence>
<proteinExistence type="predicted"/>
<dbReference type="EMBL" id="LAZR01031649">
    <property type="protein sequence ID" value="KKL53121.1"/>
    <property type="molecule type" value="Genomic_DNA"/>
</dbReference>
<organism evidence="2">
    <name type="scientific">marine sediment metagenome</name>
    <dbReference type="NCBI Taxonomy" id="412755"/>
    <lineage>
        <taxon>unclassified sequences</taxon>
        <taxon>metagenomes</taxon>
        <taxon>ecological metagenomes</taxon>
    </lineage>
</organism>
<protein>
    <submittedName>
        <fullName evidence="2">Uncharacterized protein</fullName>
    </submittedName>
</protein>
<comment type="caution">
    <text evidence="2">The sequence shown here is derived from an EMBL/GenBank/DDBJ whole genome shotgun (WGS) entry which is preliminary data.</text>
</comment>
<feature type="compositionally biased region" description="Acidic residues" evidence="1">
    <location>
        <begin position="91"/>
        <end position="101"/>
    </location>
</feature>
<dbReference type="AlphaFoldDB" id="A0A0F9DH17"/>
<evidence type="ECO:0000313" key="2">
    <source>
        <dbReference type="EMBL" id="KKL53121.1"/>
    </source>
</evidence>
<reference evidence="2" key="1">
    <citation type="journal article" date="2015" name="Nature">
        <title>Complex archaea that bridge the gap between prokaryotes and eukaryotes.</title>
        <authorList>
            <person name="Spang A."/>
            <person name="Saw J.H."/>
            <person name="Jorgensen S.L."/>
            <person name="Zaremba-Niedzwiedzka K."/>
            <person name="Martijn J."/>
            <person name="Lind A.E."/>
            <person name="van Eijk R."/>
            <person name="Schleper C."/>
            <person name="Guy L."/>
            <person name="Ettema T.J."/>
        </authorList>
    </citation>
    <scope>NUCLEOTIDE SEQUENCE</scope>
</reference>